<gene>
    <name evidence="6" type="ORF">BO70DRAFT_364706</name>
</gene>
<dbReference type="CDD" id="cd07599">
    <property type="entry name" value="BAR_Rvs167p"/>
    <property type="match status" value="1"/>
</dbReference>
<dbReference type="PANTHER" id="PTHR47174">
    <property type="entry name" value="BRIDGING INTEGRATOR 3"/>
    <property type="match status" value="1"/>
</dbReference>
<evidence type="ECO:0000259" key="4">
    <source>
        <dbReference type="PROSITE" id="PS50002"/>
    </source>
</evidence>
<dbReference type="Pfam" id="PF14604">
    <property type="entry name" value="SH3_9"/>
    <property type="match status" value="1"/>
</dbReference>
<reference evidence="6 7" key="1">
    <citation type="submission" date="2016-12" db="EMBL/GenBank/DDBJ databases">
        <title>The genomes of Aspergillus section Nigri reveals drivers in fungal speciation.</title>
        <authorList>
            <consortium name="DOE Joint Genome Institute"/>
            <person name="Vesth T.C."/>
            <person name="Nybo J."/>
            <person name="Theobald S."/>
            <person name="Brandl J."/>
            <person name="Frisvad J.C."/>
            <person name="Nielsen K.F."/>
            <person name="Lyhne E.K."/>
            <person name="Kogle M.E."/>
            <person name="Kuo A."/>
            <person name="Riley R."/>
            <person name="Clum A."/>
            <person name="Nolan M."/>
            <person name="Lipzen A."/>
            <person name="Salamov A."/>
            <person name="Henrissat B."/>
            <person name="Wiebenga A."/>
            <person name="De Vries R.P."/>
            <person name="Grigoriev I.V."/>
            <person name="Mortensen U.H."/>
            <person name="Andersen M.R."/>
            <person name="Baker S.E."/>
        </authorList>
    </citation>
    <scope>NUCLEOTIDE SEQUENCE [LARGE SCALE GENOMIC DNA]</scope>
    <source>
        <strain evidence="6 7">CBS 117.55</strain>
    </source>
</reference>
<sequence>MHSMQRQFGRLMKRSADESQVAILLKDFEEADKLLGKIVDSTSAWRDAWSSILSHQNRMLAEFEGLYAPIVGSSDASAVDKAVPTPEATLARTNHLREQYEDLRKDLLGELAAVDERMIRPASQAREFMSPVKKTIKRRDDRKLDFERYQSRVDTYNKKTRRSDRDNAALVKAESDLERATAEYHAADERLRQCLPPLIAAVFSLLPQFLAAQIEIQNSMLAHYYTVVLNYCQDERFPSPPPPMDQVIQEWERACLPVQQELEEFSCIIHGRTVLMSEATDDQRSRTRSSSRPASSYRRSSSRPAQEPSFRRSSSSHAPPRRPISPIPAMPPNRLPIPPKPVFDTKPSPVYDTKPSPSPSYLSQPSNSYSPSPATPSSYKTAPSPSPALSSSIAARTDYFSRNQSQPTLSKSTSHSTLQQSPYQPTLIQAATTVASPSVSASSLIAASKKKPPPPPPPRAHSNAPGAVYVTAVYDFDGESAGDLAFREGDRIRVLKKTDSTDDWWEGEVRGRKGSFPANYVE</sequence>
<dbReference type="InterPro" id="IPR046982">
    <property type="entry name" value="BIN3/RVS161-like"/>
</dbReference>
<dbReference type="PROSITE" id="PS51021">
    <property type="entry name" value="BAR"/>
    <property type="match status" value="1"/>
</dbReference>
<dbReference type="GeneID" id="37066110"/>
<keyword evidence="7" id="KW-1185">Reference proteome</keyword>
<dbReference type="EMBL" id="MSFL01000025">
    <property type="protein sequence ID" value="PWY72924.1"/>
    <property type="molecule type" value="Genomic_DNA"/>
</dbReference>
<dbReference type="VEuPathDB" id="FungiDB:BO70DRAFT_364706"/>
<dbReference type="SMART" id="SM00326">
    <property type="entry name" value="SH3"/>
    <property type="match status" value="1"/>
</dbReference>
<dbReference type="PROSITE" id="PS50002">
    <property type="entry name" value="SH3"/>
    <property type="match status" value="1"/>
</dbReference>
<dbReference type="FunFam" id="2.30.30.40:FF:000100">
    <property type="entry name" value="SH3 domain-containing YSC84-like protein 1"/>
    <property type="match status" value="1"/>
</dbReference>
<evidence type="ECO:0000256" key="1">
    <source>
        <dbReference type="ARBA" id="ARBA00022443"/>
    </source>
</evidence>
<dbReference type="OrthoDB" id="10255128at2759"/>
<dbReference type="RefSeq" id="XP_025396578.1">
    <property type="nucleotide sequence ID" value="XM_025543873.1"/>
</dbReference>
<dbReference type="GO" id="GO:0008289">
    <property type="term" value="F:lipid binding"/>
    <property type="evidence" value="ECO:0007669"/>
    <property type="project" value="TreeGrafter"/>
</dbReference>
<dbReference type="GO" id="GO:1990528">
    <property type="term" value="C:Rvs161p-Rvs167p complex"/>
    <property type="evidence" value="ECO:0007669"/>
    <property type="project" value="TreeGrafter"/>
</dbReference>
<dbReference type="GO" id="GO:0030479">
    <property type="term" value="C:actin cortical patch"/>
    <property type="evidence" value="ECO:0007669"/>
    <property type="project" value="TreeGrafter"/>
</dbReference>
<feature type="domain" description="SH3" evidence="4">
    <location>
        <begin position="465"/>
        <end position="522"/>
    </location>
</feature>
<dbReference type="SUPFAM" id="SSF103657">
    <property type="entry name" value="BAR/IMD domain-like"/>
    <property type="match status" value="1"/>
</dbReference>
<dbReference type="GO" id="GO:0031097">
    <property type="term" value="C:medial cortex"/>
    <property type="evidence" value="ECO:0007669"/>
    <property type="project" value="TreeGrafter"/>
</dbReference>
<proteinExistence type="predicted"/>
<evidence type="ECO:0000256" key="2">
    <source>
        <dbReference type="PROSITE-ProRule" id="PRU00192"/>
    </source>
</evidence>
<dbReference type="InterPro" id="IPR027267">
    <property type="entry name" value="AH/BAR_dom_sf"/>
</dbReference>
<keyword evidence="1 2" id="KW-0728">SH3 domain</keyword>
<accession>A0A317VEY2</accession>
<feature type="domain" description="BAR" evidence="5">
    <location>
        <begin position="6"/>
        <end position="264"/>
    </location>
</feature>
<feature type="compositionally biased region" description="Low complexity" evidence="3">
    <location>
        <begin position="359"/>
        <end position="391"/>
    </location>
</feature>
<dbReference type="Gene3D" id="1.20.1270.60">
    <property type="entry name" value="Arfaptin homology (AH) domain/BAR domain"/>
    <property type="match status" value="1"/>
</dbReference>
<evidence type="ECO:0000313" key="7">
    <source>
        <dbReference type="Proteomes" id="UP000247233"/>
    </source>
</evidence>
<feature type="compositionally biased region" description="Low complexity" evidence="3">
    <location>
        <begin position="288"/>
        <end position="303"/>
    </location>
</feature>
<feature type="compositionally biased region" description="Pro residues" evidence="3">
    <location>
        <begin position="321"/>
        <end position="341"/>
    </location>
</feature>
<feature type="region of interest" description="Disordered" evidence="3">
    <location>
        <begin position="278"/>
        <end position="391"/>
    </location>
</feature>
<comment type="caution">
    <text evidence="6">The sequence shown here is derived from an EMBL/GenBank/DDBJ whole genome shotgun (WGS) entry which is preliminary data.</text>
</comment>
<dbReference type="Pfam" id="PF03114">
    <property type="entry name" value="BAR"/>
    <property type="match status" value="1"/>
</dbReference>
<evidence type="ECO:0000256" key="3">
    <source>
        <dbReference type="SAM" id="MobiDB-lite"/>
    </source>
</evidence>
<dbReference type="Proteomes" id="UP000247233">
    <property type="component" value="Unassembled WGS sequence"/>
</dbReference>
<evidence type="ECO:0008006" key="8">
    <source>
        <dbReference type="Google" id="ProtNLM"/>
    </source>
</evidence>
<dbReference type="STRING" id="1448321.A0A317VEY2"/>
<dbReference type="PANTHER" id="PTHR47174:SF2">
    <property type="entry name" value="SH3 DOMAIN SIGNALLING PROTEIN (AFU_ORTHOLOGUE AFUA_5G07670)"/>
    <property type="match status" value="1"/>
</dbReference>
<evidence type="ECO:0000313" key="6">
    <source>
        <dbReference type="EMBL" id="PWY72924.1"/>
    </source>
</evidence>
<organism evidence="6 7">
    <name type="scientific">Aspergillus heteromorphus CBS 117.55</name>
    <dbReference type="NCBI Taxonomy" id="1448321"/>
    <lineage>
        <taxon>Eukaryota</taxon>
        <taxon>Fungi</taxon>
        <taxon>Dikarya</taxon>
        <taxon>Ascomycota</taxon>
        <taxon>Pezizomycotina</taxon>
        <taxon>Eurotiomycetes</taxon>
        <taxon>Eurotiomycetidae</taxon>
        <taxon>Eurotiales</taxon>
        <taxon>Aspergillaceae</taxon>
        <taxon>Aspergillus</taxon>
        <taxon>Aspergillus subgen. Circumdati</taxon>
    </lineage>
</organism>
<name>A0A317VEY2_9EURO</name>
<dbReference type="Gene3D" id="2.30.30.40">
    <property type="entry name" value="SH3 Domains"/>
    <property type="match status" value="1"/>
</dbReference>
<dbReference type="InterPro" id="IPR001452">
    <property type="entry name" value="SH3_domain"/>
</dbReference>
<dbReference type="PRINTS" id="PR00452">
    <property type="entry name" value="SH3DOMAIN"/>
</dbReference>
<dbReference type="InterPro" id="IPR004148">
    <property type="entry name" value="BAR_dom"/>
</dbReference>
<dbReference type="GO" id="GO:0051666">
    <property type="term" value="P:actin cortical patch localization"/>
    <property type="evidence" value="ECO:0007669"/>
    <property type="project" value="InterPro"/>
</dbReference>
<evidence type="ECO:0000259" key="5">
    <source>
        <dbReference type="PROSITE" id="PS51021"/>
    </source>
</evidence>
<dbReference type="GO" id="GO:0097320">
    <property type="term" value="P:plasma membrane tubulation"/>
    <property type="evidence" value="ECO:0007669"/>
    <property type="project" value="TreeGrafter"/>
</dbReference>
<dbReference type="InterPro" id="IPR036028">
    <property type="entry name" value="SH3-like_dom_sf"/>
</dbReference>
<dbReference type="GO" id="GO:0006897">
    <property type="term" value="P:endocytosis"/>
    <property type="evidence" value="ECO:0007669"/>
    <property type="project" value="InterPro"/>
</dbReference>
<protein>
    <recommendedName>
        <fullName evidence="8">SH3 domain signaling protein</fullName>
    </recommendedName>
</protein>
<feature type="region of interest" description="Disordered" evidence="3">
    <location>
        <begin position="444"/>
        <end position="464"/>
    </location>
</feature>
<dbReference type="AlphaFoldDB" id="A0A317VEY2"/>
<dbReference type="SUPFAM" id="SSF50044">
    <property type="entry name" value="SH3-domain"/>
    <property type="match status" value="1"/>
</dbReference>
<dbReference type="GO" id="GO:0043332">
    <property type="term" value="C:mating projection tip"/>
    <property type="evidence" value="ECO:0007669"/>
    <property type="project" value="TreeGrafter"/>
</dbReference>